<evidence type="ECO:0000256" key="1">
    <source>
        <dbReference type="ARBA" id="ARBA00013699"/>
    </source>
</evidence>
<dbReference type="InterPro" id="IPR000210">
    <property type="entry name" value="BTB/POZ_dom"/>
</dbReference>
<keyword evidence="8" id="KW-1185">Reference proteome</keyword>
<dbReference type="InterPro" id="IPR017096">
    <property type="entry name" value="BTB-kelch_protein"/>
</dbReference>
<reference evidence="7" key="1">
    <citation type="journal article" date="2021" name="Mol. Ecol. Resour.">
        <title>Phylogenomic analyses of the genus Drosophila reveals genomic signals of climate adaptation.</title>
        <authorList>
            <person name="Li F."/>
            <person name="Rane R.V."/>
            <person name="Luria V."/>
            <person name="Xiong Z."/>
            <person name="Chen J."/>
            <person name="Li Z."/>
            <person name="Catullo R.A."/>
            <person name="Griffin P.C."/>
            <person name="Schiffer M."/>
            <person name="Pearce S."/>
            <person name="Lee S.F."/>
            <person name="McElroy K."/>
            <person name="Stocker A."/>
            <person name="Shirriffs J."/>
            <person name="Cockerell F."/>
            <person name="Coppin C."/>
            <person name="Sgro C.M."/>
            <person name="Karger A."/>
            <person name="Cain J.W."/>
            <person name="Weber J.A."/>
            <person name="Santpere G."/>
            <person name="Kirschner M.W."/>
            <person name="Hoffmann A.A."/>
            <person name="Oakeshott J.G."/>
            <person name="Zhang G."/>
        </authorList>
    </citation>
    <scope>NUCLEOTIDE SEQUENCE</scope>
    <source>
        <strain evidence="7">BGI-SZ-2011g</strain>
    </source>
</reference>
<dbReference type="PIRSF" id="PIRSF037037">
    <property type="entry name" value="Kelch-like_protein_gigaxonin"/>
    <property type="match status" value="1"/>
</dbReference>
<dbReference type="CDD" id="cd14733">
    <property type="entry name" value="BACK"/>
    <property type="match status" value="1"/>
</dbReference>
<dbReference type="SMART" id="SM00612">
    <property type="entry name" value="Kelch"/>
    <property type="match status" value="4"/>
</dbReference>
<dbReference type="Gene3D" id="3.30.710.10">
    <property type="entry name" value="Potassium Channel Kv1.1, Chain A"/>
    <property type="match status" value="1"/>
</dbReference>
<dbReference type="InterPro" id="IPR006652">
    <property type="entry name" value="Kelch_1"/>
</dbReference>
<feature type="domain" description="BTB" evidence="6">
    <location>
        <begin position="48"/>
        <end position="116"/>
    </location>
</feature>
<dbReference type="SMART" id="SM00225">
    <property type="entry name" value="BTB"/>
    <property type="match status" value="1"/>
</dbReference>
<dbReference type="Proteomes" id="UP001200034">
    <property type="component" value="Unassembled WGS sequence"/>
</dbReference>
<dbReference type="GO" id="GO:0003779">
    <property type="term" value="F:actin binding"/>
    <property type="evidence" value="ECO:0007669"/>
    <property type="project" value="UniProtKB-KW"/>
</dbReference>
<dbReference type="EMBL" id="JAJJHW010000095">
    <property type="protein sequence ID" value="KAH8387975.1"/>
    <property type="molecule type" value="Genomic_DNA"/>
</dbReference>
<evidence type="ECO:0000259" key="6">
    <source>
        <dbReference type="PROSITE" id="PS50097"/>
    </source>
</evidence>
<dbReference type="Pfam" id="PF00651">
    <property type="entry name" value="BTB"/>
    <property type="match status" value="1"/>
</dbReference>
<dbReference type="SMART" id="SM00875">
    <property type="entry name" value="BACK"/>
    <property type="match status" value="1"/>
</dbReference>
<dbReference type="InterPro" id="IPR015915">
    <property type="entry name" value="Kelch-typ_b-propeller"/>
</dbReference>
<evidence type="ECO:0000256" key="4">
    <source>
        <dbReference type="ARBA" id="ARBA00043912"/>
    </source>
</evidence>
<dbReference type="PANTHER" id="PTHR45632">
    <property type="entry name" value="LD33804P"/>
    <property type="match status" value="1"/>
</dbReference>
<proteinExistence type="predicted"/>
<dbReference type="Gene3D" id="1.25.40.420">
    <property type="match status" value="1"/>
</dbReference>
<sequence length="618" mass="69039">AAAAAAAAAAATTTAAAAAASTATATAVGGEKNLLLGLNKLRSQGKLTDVTLVVEDHRFKAHRVVLAASSDYFCAMFADCAMIESRKEEITLYGVTARAMGRIILYIYTSLLDLNVDNVEETLAAATHVQVKEVIERCTVFLEQKISMDNCLAIASMAEIYGQLALAERAYRYICAHFKEFAASGDFKDVKMEQLHFILSSNYPIDVSEVELLNLLCSYGHEQQLEESALHELLRLIQWQHIGYDELKALRHRIDYALVGEYLSKLRESHGSQESHADAGFEPEAELGAGPGPQQGPTNMRGMELSLLKIGGFEWKGLTNEIMCFSPTKMKWYELTSIPHIDQCNFGTAVLNNELFIVGGAYDVCLKEYIHPFGFRYCPLRDSWVSIAPIQLDRCRFSLNAVGKQHLYAVGGIVEHDDNSEEALRRMSNVERYDIVSNTWTYMPSLQENRSQHAGVVVGDKLYISGGIHLANILSSMWCFDTKSERWLELAPMPTPCCDHVLVAIDNRIYACGGWHETLRESRVLVEHIYVYDIKTNAWSVETKIPAPKFYSGVTSMRRTIFFVGGLDSTESIDRASSETMAYDLDTGDWWHRKDSWDTPNDVWESTCAAIYVPSFDA</sequence>
<evidence type="ECO:0000313" key="7">
    <source>
        <dbReference type="EMBL" id="KAH8387975.1"/>
    </source>
</evidence>
<comment type="caution">
    <text evidence="7">The sequence shown here is derived from an EMBL/GenBank/DDBJ whole genome shotgun (WGS) entry which is preliminary data.</text>
</comment>
<evidence type="ECO:0000313" key="8">
    <source>
        <dbReference type="Proteomes" id="UP001200034"/>
    </source>
</evidence>
<dbReference type="PROSITE" id="PS50097">
    <property type="entry name" value="BTB"/>
    <property type="match status" value="1"/>
</dbReference>
<gene>
    <name evidence="7" type="ORF">KR093_010731</name>
</gene>
<evidence type="ECO:0000256" key="3">
    <source>
        <dbReference type="ARBA" id="ARBA00022737"/>
    </source>
</evidence>
<keyword evidence="3" id="KW-0677">Repeat</keyword>
<protein>
    <recommendedName>
        <fullName evidence="1">Kelch-like protein diablo</fullName>
    </recommendedName>
</protein>
<organism evidence="7 8">
    <name type="scientific">Drosophila rubida</name>
    <dbReference type="NCBI Taxonomy" id="30044"/>
    <lineage>
        <taxon>Eukaryota</taxon>
        <taxon>Metazoa</taxon>
        <taxon>Ecdysozoa</taxon>
        <taxon>Arthropoda</taxon>
        <taxon>Hexapoda</taxon>
        <taxon>Insecta</taxon>
        <taxon>Pterygota</taxon>
        <taxon>Neoptera</taxon>
        <taxon>Endopterygota</taxon>
        <taxon>Diptera</taxon>
        <taxon>Brachycera</taxon>
        <taxon>Muscomorpha</taxon>
        <taxon>Ephydroidea</taxon>
        <taxon>Drosophilidae</taxon>
        <taxon>Drosophila</taxon>
    </lineage>
</organism>
<dbReference type="Pfam" id="PF24681">
    <property type="entry name" value="Kelch_KLHDC2_KLHL20_DRC7"/>
    <property type="match status" value="1"/>
</dbReference>
<dbReference type="InterPro" id="IPR011705">
    <property type="entry name" value="BACK"/>
</dbReference>
<dbReference type="PANTHER" id="PTHR45632:SF3">
    <property type="entry name" value="KELCH-LIKE PROTEIN 32"/>
    <property type="match status" value="1"/>
</dbReference>
<evidence type="ECO:0000256" key="2">
    <source>
        <dbReference type="ARBA" id="ARBA00022441"/>
    </source>
</evidence>
<dbReference type="InterPro" id="IPR011333">
    <property type="entry name" value="SKP1/BTB/POZ_sf"/>
</dbReference>
<comment type="function">
    <text evidence="4">Probable substrate-specific adapter of an E3 ubiquitin-protein ligase complex which mediates the ubiquitination and subsequent proteasomal degradation of target proteins. May have a role in synapse differentiation and growth.</text>
</comment>
<dbReference type="SUPFAM" id="SSF54695">
    <property type="entry name" value="POZ domain"/>
    <property type="match status" value="1"/>
</dbReference>
<dbReference type="SUPFAM" id="SSF117281">
    <property type="entry name" value="Kelch motif"/>
    <property type="match status" value="1"/>
</dbReference>
<dbReference type="Pfam" id="PF07707">
    <property type="entry name" value="BACK"/>
    <property type="match status" value="1"/>
</dbReference>
<name>A0AAD4KBT7_9MUSC</name>
<evidence type="ECO:0000256" key="5">
    <source>
        <dbReference type="SAM" id="MobiDB-lite"/>
    </source>
</evidence>
<dbReference type="Gene3D" id="2.120.10.80">
    <property type="entry name" value="Kelch-type beta propeller"/>
    <property type="match status" value="1"/>
</dbReference>
<feature type="region of interest" description="Disordered" evidence="5">
    <location>
        <begin position="273"/>
        <end position="298"/>
    </location>
</feature>
<accession>A0AAD4KBT7</accession>
<feature type="non-terminal residue" evidence="7">
    <location>
        <position position="1"/>
    </location>
</feature>
<dbReference type="AlphaFoldDB" id="A0AAD4KBT7"/>
<keyword evidence="2" id="KW-0880">Kelch repeat</keyword>